<protein>
    <submittedName>
        <fullName evidence="1">Uncharacterized protein</fullName>
    </submittedName>
</protein>
<organism evidence="1 2">
    <name type="scientific">Populus alba</name>
    <name type="common">White poplar</name>
    <dbReference type="NCBI Taxonomy" id="43335"/>
    <lineage>
        <taxon>Eukaryota</taxon>
        <taxon>Viridiplantae</taxon>
        <taxon>Streptophyta</taxon>
        <taxon>Embryophyta</taxon>
        <taxon>Tracheophyta</taxon>
        <taxon>Spermatophyta</taxon>
        <taxon>Magnoliopsida</taxon>
        <taxon>eudicotyledons</taxon>
        <taxon>Gunneridae</taxon>
        <taxon>Pentapetalae</taxon>
        <taxon>rosids</taxon>
        <taxon>fabids</taxon>
        <taxon>Malpighiales</taxon>
        <taxon>Salicaceae</taxon>
        <taxon>Saliceae</taxon>
        <taxon>Populus</taxon>
    </lineage>
</organism>
<evidence type="ECO:0000313" key="2">
    <source>
        <dbReference type="Proteomes" id="UP000309997"/>
    </source>
</evidence>
<dbReference type="Proteomes" id="UP000309997">
    <property type="component" value="Unassembled WGS sequence"/>
</dbReference>
<proteinExistence type="predicted"/>
<accession>A0ACC4BDK9</accession>
<name>A0ACC4BDK9_POPAL</name>
<keyword evidence="2" id="KW-1185">Reference proteome</keyword>
<reference evidence="1 2" key="1">
    <citation type="journal article" date="2024" name="Plant Biotechnol. J.">
        <title>Genome and CRISPR/Cas9 system of a widespread forest tree (Populus alba) in the world.</title>
        <authorList>
            <person name="Liu Y.J."/>
            <person name="Jiang P.F."/>
            <person name="Han X.M."/>
            <person name="Li X.Y."/>
            <person name="Wang H.M."/>
            <person name="Wang Y.J."/>
            <person name="Wang X.X."/>
            <person name="Zeng Q.Y."/>
        </authorList>
    </citation>
    <scope>NUCLEOTIDE SEQUENCE [LARGE SCALE GENOMIC DNA]</scope>
    <source>
        <strain evidence="2">cv. PAL-ZL1</strain>
    </source>
</reference>
<gene>
    <name evidence="1" type="ORF">D5086_021634</name>
</gene>
<comment type="caution">
    <text evidence="1">The sequence shown here is derived from an EMBL/GenBank/DDBJ whole genome shotgun (WGS) entry which is preliminary data.</text>
</comment>
<evidence type="ECO:0000313" key="1">
    <source>
        <dbReference type="EMBL" id="KAL3576351.1"/>
    </source>
</evidence>
<sequence>MSVCLFNSPPTLSLPTPAKRTLTSILDNSNNWTRKTLLGGAITGALSINLLLSSPSLLALESPSPSLLQSQSTEYLCREEETQQEFKVESEAPQVVTNEGIVEEAWEIVNDSFLDSGRRRWTPQSWQQKREDILSGSIQSRAKAHDIIRRMLASLGDPYTRFLSPAEFSKMGRYDISGIGINLREIPDENGEVKLKVLGLLLDGPAYSAGVRQGDELLSVNGEDVKGKSAFEVSSLLQGPNETFVTIKVKHGNCGPVHSIEVQRQLVARTPVFYRLEQIDNSTASVGYIRLREFNALARKDLVIAMKRLQDRGASYFILDLRDNLGGLVQAGIEIAKLFLNEGEKVIYTVGRDPQYQNTIAADSAPLVKAPVIVLVNNKTASASEIVASALHDNCRAVLVGDRTFGKGLIQSVFELHDGSGVVVTVGKYVTPNHMDINGNGIEPDYQKLPGWSDVKKHLSECNINRQGPMPNKSRLFVLDSHRKEMRLKSTPLEQQQLDNMGSGGALQYFAIFLLYLSLHSGDWHFLSLVSSIADIRKSRFGGSVSSYECHPSVAGTPTLESIQKHKIVGDQENRMLISHAVSTTQRDTVTGGVPVINPTTPGTTPTVNPVDSPPTPMGFSPIPTTPPAGINPVDSPPAPIGISPIPTTPPAGIMTPVTPNPPASTNPTSSGGQWCIASTIASQTALQVAIDYACGFGGADCSAIQPGSGCYNPNTLRDHASYAFNSYYQKNPGATSCVFGGTAQLTNTDPSNGNCHYASSSTTTPSTSSPVNPNPTTTTPATTSFPDGPPAVYGVAEPTGEPSSATSISCSLLLLYSTTGIVGFLVATKHL</sequence>
<dbReference type="EMBL" id="RCHU02000011">
    <property type="protein sequence ID" value="KAL3576351.1"/>
    <property type="molecule type" value="Genomic_DNA"/>
</dbReference>